<dbReference type="Proteomes" id="UP000217790">
    <property type="component" value="Unassembled WGS sequence"/>
</dbReference>
<dbReference type="STRING" id="47427.A0A2H3D3Y5"/>
<dbReference type="EMBL" id="KZ293671">
    <property type="protein sequence ID" value="PBK88810.1"/>
    <property type="molecule type" value="Genomic_DNA"/>
</dbReference>
<accession>A0A2H3D3Y5</accession>
<name>A0A2H3D3Y5_ARMGA</name>
<keyword evidence="2" id="KW-1185">Reference proteome</keyword>
<proteinExistence type="predicted"/>
<feature type="non-terminal residue" evidence="1">
    <location>
        <position position="1"/>
    </location>
</feature>
<reference evidence="2" key="1">
    <citation type="journal article" date="2017" name="Nat. Ecol. Evol.">
        <title>Genome expansion and lineage-specific genetic innovations in the forest pathogenic fungi Armillaria.</title>
        <authorList>
            <person name="Sipos G."/>
            <person name="Prasanna A.N."/>
            <person name="Walter M.C."/>
            <person name="O'Connor E."/>
            <person name="Balint B."/>
            <person name="Krizsan K."/>
            <person name="Kiss B."/>
            <person name="Hess J."/>
            <person name="Varga T."/>
            <person name="Slot J."/>
            <person name="Riley R."/>
            <person name="Boka B."/>
            <person name="Rigling D."/>
            <person name="Barry K."/>
            <person name="Lee J."/>
            <person name="Mihaltcheva S."/>
            <person name="LaButti K."/>
            <person name="Lipzen A."/>
            <person name="Waldron R."/>
            <person name="Moloney N.M."/>
            <person name="Sperisen C."/>
            <person name="Kredics L."/>
            <person name="Vagvoelgyi C."/>
            <person name="Patrignani A."/>
            <person name="Fitzpatrick D."/>
            <person name="Nagy I."/>
            <person name="Doyle S."/>
            <person name="Anderson J.B."/>
            <person name="Grigoriev I.V."/>
            <person name="Gueldener U."/>
            <person name="Muensterkoetter M."/>
            <person name="Nagy L.G."/>
        </authorList>
    </citation>
    <scope>NUCLEOTIDE SEQUENCE [LARGE SCALE GENOMIC DNA]</scope>
    <source>
        <strain evidence="2">Ar21-2</strain>
    </source>
</reference>
<dbReference type="Pfam" id="PF18758">
    <property type="entry name" value="KDZ"/>
    <property type="match status" value="1"/>
</dbReference>
<organism evidence="1 2">
    <name type="scientific">Armillaria gallica</name>
    <name type="common">Bulbous honey fungus</name>
    <name type="synonym">Armillaria bulbosa</name>
    <dbReference type="NCBI Taxonomy" id="47427"/>
    <lineage>
        <taxon>Eukaryota</taxon>
        <taxon>Fungi</taxon>
        <taxon>Dikarya</taxon>
        <taxon>Basidiomycota</taxon>
        <taxon>Agaricomycotina</taxon>
        <taxon>Agaricomycetes</taxon>
        <taxon>Agaricomycetidae</taxon>
        <taxon>Agaricales</taxon>
        <taxon>Marasmiineae</taxon>
        <taxon>Physalacriaceae</taxon>
        <taxon>Armillaria</taxon>
    </lineage>
</organism>
<sequence length="169" mass="18944">KGTVASGVGAVICARHNMQRPCSVTDLHKGENYLHMDYCILSSLQHDTPCDIVISYDIVCQWVSIYGGDLVPVQTLDNITFLVPKFHLAAHIKKCQQTHSFNKTPEVDQMDSKAPEHTWASSNLIASSTKEMGLGSWRDTLDDHFNDYNWCKVITFGESQLLLFSNSHS</sequence>
<protein>
    <submittedName>
        <fullName evidence="1">Uncharacterized protein</fullName>
    </submittedName>
</protein>
<dbReference type="OrthoDB" id="3257768at2759"/>
<dbReference type="InterPro" id="IPR040521">
    <property type="entry name" value="KDZ"/>
</dbReference>
<dbReference type="InParanoid" id="A0A2H3D3Y5"/>
<dbReference type="OMA" id="WWINFLE"/>
<evidence type="ECO:0000313" key="2">
    <source>
        <dbReference type="Proteomes" id="UP000217790"/>
    </source>
</evidence>
<gene>
    <name evidence="1" type="ORF">ARMGADRAFT_936858</name>
</gene>
<evidence type="ECO:0000313" key="1">
    <source>
        <dbReference type="EMBL" id="PBK88810.1"/>
    </source>
</evidence>
<dbReference type="AlphaFoldDB" id="A0A2H3D3Y5"/>